<feature type="transmembrane region" description="Helical" evidence="7">
    <location>
        <begin position="553"/>
        <end position="573"/>
    </location>
</feature>
<proteinExistence type="predicted"/>
<dbReference type="EMBL" id="JAXOVC010000004">
    <property type="protein sequence ID" value="KAK4502722.1"/>
    <property type="molecule type" value="Genomic_DNA"/>
</dbReference>
<accession>A0ABR0EMJ6</accession>
<comment type="subcellular location">
    <subcellularLocation>
        <location evidence="1">Membrane</location>
        <topology evidence="1">Multi-pass membrane protein</topology>
    </subcellularLocation>
</comment>
<keyword evidence="2 7" id="KW-0812">Transmembrane</keyword>
<protein>
    <submittedName>
        <fullName evidence="8">Uncharacterized protein</fullName>
    </submittedName>
</protein>
<evidence type="ECO:0000256" key="7">
    <source>
        <dbReference type="SAM" id="Phobius"/>
    </source>
</evidence>
<feature type="region of interest" description="Disordered" evidence="6">
    <location>
        <begin position="676"/>
        <end position="707"/>
    </location>
</feature>
<gene>
    <name evidence="8" type="ORF">PRZ48_006148</name>
</gene>
<evidence type="ECO:0000313" key="8">
    <source>
        <dbReference type="EMBL" id="KAK4502722.1"/>
    </source>
</evidence>
<dbReference type="Pfam" id="PF01544">
    <property type="entry name" value="CorA"/>
    <property type="match status" value="1"/>
</dbReference>
<evidence type="ECO:0000256" key="2">
    <source>
        <dbReference type="ARBA" id="ARBA00022692"/>
    </source>
</evidence>
<dbReference type="SUPFAM" id="SSF144083">
    <property type="entry name" value="Magnesium transport protein CorA, transmembrane region"/>
    <property type="match status" value="1"/>
</dbReference>
<keyword evidence="5" id="KW-0175">Coiled coil</keyword>
<comment type="caution">
    <text evidence="8">The sequence shown here is derived from an EMBL/GenBank/DDBJ whole genome shotgun (WGS) entry which is preliminary data.</text>
</comment>
<feature type="coiled-coil region" evidence="5">
    <location>
        <begin position="478"/>
        <end position="526"/>
    </location>
</feature>
<feature type="compositionally biased region" description="Polar residues" evidence="6">
    <location>
        <begin position="65"/>
        <end position="92"/>
    </location>
</feature>
<keyword evidence="9" id="KW-1185">Reference proteome</keyword>
<evidence type="ECO:0000256" key="6">
    <source>
        <dbReference type="SAM" id="MobiDB-lite"/>
    </source>
</evidence>
<feature type="region of interest" description="Disordered" evidence="6">
    <location>
        <begin position="35"/>
        <end position="104"/>
    </location>
</feature>
<feature type="compositionally biased region" description="Basic and acidic residues" evidence="6">
    <location>
        <begin position="683"/>
        <end position="692"/>
    </location>
</feature>
<dbReference type="Gene3D" id="1.20.58.340">
    <property type="entry name" value="Magnesium transport protein CorA, transmembrane region"/>
    <property type="match status" value="1"/>
</dbReference>
<dbReference type="InterPro" id="IPR045863">
    <property type="entry name" value="CorA_TM1_TM2"/>
</dbReference>
<evidence type="ECO:0000256" key="5">
    <source>
        <dbReference type="SAM" id="Coils"/>
    </source>
</evidence>
<evidence type="ECO:0000256" key="3">
    <source>
        <dbReference type="ARBA" id="ARBA00022989"/>
    </source>
</evidence>
<evidence type="ECO:0000313" key="9">
    <source>
        <dbReference type="Proteomes" id="UP001305779"/>
    </source>
</evidence>
<keyword evidence="4 7" id="KW-0472">Membrane</keyword>
<organism evidence="8 9">
    <name type="scientific">Zasmidium cellare</name>
    <name type="common">Wine cellar mold</name>
    <name type="synonym">Racodium cellare</name>
    <dbReference type="NCBI Taxonomy" id="395010"/>
    <lineage>
        <taxon>Eukaryota</taxon>
        <taxon>Fungi</taxon>
        <taxon>Dikarya</taxon>
        <taxon>Ascomycota</taxon>
        <taxon>Pezizomycotina</taxon>
        <taxon>Dothideomycetes</taxon>
        <taxon>Dothideomycetidae</taxon>
        <taxon>Mycosphaerellales</taxon>
        <taxon>Mycosphaerellaceae</taxon>
        <taxon>Zasmidium</taxon>
    </lineage>
</organism>
<feature type="transmembrane region" description="Helical" evidence="7">
    <location>
        <begin position="585"/>
        <end position="605"/>
    </location>
</feature>
<evidence type="ECO:0000256" key="4">
    <source>
        <dbReference type="ARBA" id="ARBA00023136"/>
    </source>
</evidence>
<dbReference type="InterPro" id="IPR002523">
    <property type="entry name" value="MgTranspt_CorA/ZnTranspt_ZntB"/>
</dbReference>
<dbReference type="Proteomes" id="UP001305779">
    <property type="component" value="Unassembled WGS sequence"/>
</dbReference>
<name>A0ABR0EMJ6_ZASCE</name>
<reference evidence="8 9" key="1">
    <citation type="journal article" date="2023" name="G3 (Bethesda)">
        <title>A chromosome-level genome assembly of Zasmidium syzygii isolated from banana leaves.</title>
        <authorList>
            <person name="van Westerhoven A.C."/>
            <person name="Mehrabi R."/>
            <person name="Talebi R."/>
            <person name="Steentjes M.B.F."/>
            <person name="Corcolon B."/>
            <person name="Chong P.A."/>
            <person name="Kema G.H.J."/>
            <person name="Seidl M.F."/>
        </authorList>
    </citation>
    <scope>NUCLEOTIDE SEQUENCE [LARGE SCALE GENOMIC DNA]</scope>
    <source>
        <strain evidence="8 9">P124</strain>
    </source>
</reference>
<keyword evidence="3 7" id="KW-1133">Transmembrane helix</keyword>
<sequence>MERQNHVDQLLRQLDAHRDAYLDAFQRAHEALAQSLASAATTPGPSGTSAPSLPPRTASREQRSPRPSVTLSEAQTRFSTGISTLQASSASKATGEESEDDEDENLYVQQPLEHRLFEHEGLRDHLRSYKWTDFGRIILDGIINSPARMQQPTLFPTNSGRAEDRSHLSHHQVFDVGPDGAPLQVELPESESGPSNALHIWNSIRDINRPTKARRAVGRITIVREPSPILFGAIHYVYSHAFDLDGLFRSLVVPGASSASFNGAFDGDPRRQRSFIFNFEYFTLIGKEPECQPQPWQMADRDVGDSYQIKITRCSSVIALSLGGDPIRKVPNHSRRAKNKYGYVYDPFGPWQVLNLQCYPDWRSNTHVHDSTKHYVNGVEAFLITLLSEFRDAQARFDAIYHEITKLITPPAKFMFDLSIRDALQFEDDKFTYTRRYFWAYQTLGIMNESIKAMIDAYDDNLTDDVWEGKHHTIWPLKEEETQRSQYYKKKLANLRKKFDVEMDRLRAVIRENSERRDEIRGLREELFSGTSIQESRNAVENSKTTIQQGHNIKLLTLVSIFFLPLTFVTSVFGMTNMPTEQHYWMFGIVTATVCVPFFVLIGSLNTTRGMAFWRSRTAGTFTAVCAFLKWLATCCGRRPPKAVAVDKEDDEMGPKLERASTTIYEGPSLRLRRWSSTQKIDGPSKEDEKYGNRPGAPEPASPVMDKAAASMIAKMWNEERQRKIASTLDV</sequence>
<evidence type="ECO:0000256" key="1">
    <source>
        <dbReference type="ARBA" id="ARBA00004141"/>
    </source>
</evidence>